<dbReference type="STRING" id="647113.Metok_1234"/>
<accession>F8AJL6</accession>
<sequence length="223" mass="26162">MIKVYRLDGVSGIIILLLLIILLIILAIILSPLFIGLILLILIYLGYKKFKKSINRFIMKIRKKKIKIKNESENGEVKIHFAKSISIEEEKDNNSNNTTKNVNDKDTIINVNKPLMEKEKEGIKKINEETEEFIRYLIEKGLKFENNLLYYNDKLVYPVYKKSYPINEIIRLYDKDNKPKTDAIILGLKGKPDKPKFIYIIPTEQAKERMSIDELRQYLINNL</sequence>
<organism evidence="2 3">
    <name type="scientific">Methanothermococcus okinawensis (strain DSM 14208 / JCM 11175 / IH1)</name>
    <dbReference type="NCBI Taxonomy" id="647113"/>
    <lineage>
        <taxon>Archaea</taxon>
        <taxon>Methanobacteriati</taxon>
        <taxon>Methanobacteriota</taxon>
        <taxon>Methanomada group</taxon>
        <taxon>Methanococci</taxon>
        <taxon>Methanococcales</taxon>
        <taxon>Methanococcaceae</taxon>
        <taxon>Methanothermococcus</taxon>
    </lineage>
</organism>
<keyword evidence="1" id="KW-0812">Transmembrane</keyword>
<evidence type="ECO:0000313" key="3">
    <source>
        <dbReference type="Proteomes" id="UP000009296"/>
    </source>
</evidence>
<name>F8AJL6_METOI</name>
<dbReference type="HOGENOM" id="CLU_1318547_0_0_2"/>
<protein>
    <submittedName>
        <fullName evidence="2">Uncharacterized protein</fullName>
    </submittedName>
</protein>
<dbReference type="RefSeq" id="WP_013867385.1">
    <property type="nucleotide sequence ID" value="NC_015636.1"/>
</dbReference>
<dbReference type="GeneID" id="10773390"/>
<dbReference type="Proteomes" id="UP000009296">
    <property type="component" value="Chromosome"/>
</dbReference>
<reference evidence="2" key="1">
    <citation type="submission" date="2011-05" db="EMBL/GenBank/DDBJ databases">
        <title>Complete sequence of chromosome of Methanothermococcus okinawensis IH1.</title>
        <authorList>
            <consortium name="US DOE Joint Genome Institute"/>
            <person name="Lucas S."/>
            <person name="Han J."/>
            <person name="Lapidus A."/>
            <person name="Cheng J.-F."/>
            <person name="Goodwin L."/>
            <person name="Pitluck S."/>
            <person name="Peters L."/>
            <person name="Mikhailova N."/>
            <person name="Held B."/>
            <person name="Han C."/>
            <person name="Tapia R."/>
            <person name="Land M."/>
            <person name="Hauser L."/>
            <person name="Kyrpides N."/>
            <person name="Ivanova N."/>
            <person name="Pagani I."/>
            <person name="Sieprawska-Lupa M."/>
            <person name="Takai K."/>
            <person name="Miyazaki J."/>
            <person name="Whitman W."/>
            <person name="Woyke T."/>
        </authorList>
    </citation>
    <scope>NUCLEOTIDE SEQUENCE [LARGE SCALE GENOMIC DNA]</scope>
    <source>
        <strain evidence="2">IH1</strain>
    </source>
</reference>
<keyword evidence="3" id="KW-1185">Reference proteome</keyword>
<evidence type="ECO:0000256" key="1">
    <source>
        <dbReference type="SAM" id="Phobius"/>
    </source>
</evidence>
<gene>
    <name evidence="2" type="ordered locus">Metok_1234</name>
</gene>
<dbReference type="AlphaFoldDB" id="F8AJL6"/>
<dbReference type="EMBL" id="CP002792">
    <property type="protein sequence ID" value="AEH07202.1"/>
    <property type="molecule type" value="Genomic_DNA"/>
</dbReference>
<dbReference type="KEGG" id="mok:Metok_1234"/>
<keyword evidence="1" id="KW-1133">Transmembrane helix</keyword>
<dbReference type="OrthoDB" id="65665at2157"/>
<keyword evidence="1" id="KW-0472">Membrane</keyword>
<feature type="transmembrane region" description="Helical" evidence="1">
    <location>
        <begin position="12"/>
        <end position="45"/>
    </location>
</feature>
<evidence type="ECO:0000313" key="2">
    <source>
        <dbReference type="EMBL" id="AEH07202.1"/>
    </source>
</evidence>
<dbReference type="eggNOG" id="arCOG03518">
    <property type="taxonomic scope" value="Archaea"/>
</dbReference>
<proteinExistence type="predicted"/>